<evidence type="ECO:0000256" key="2">
    <source>
        <dbReference type="ARBA" id="ARBA00022490"/>
    </source>
</evidence>
<evidence type="ECO:0000313" key="8">
    <source>
        <dbReference type="Proteomes" id="UP001232148"/>
    </source>
</evidence>
<keyword evidence="2" id="KW-0963">Cytoplasm</keyword>
<gene>
    <name evidence="7" type="ORF">LX32DRAFT_150660</name>
</gene>
<dbReference type="Gene3D" id="1.20.5.170">
    <property type="match status" value="1"/>
</dbReference>
<keyword evidence="3" id="KW-0175">Coiled coil</keyword>
<evidence type="ECO:0000256" key="1">
    <source>
        <dbReference type="ARBA" id="ARBA00004496"/>
    </source>
</evidence>
<feature type="coiled-coil region" evidence="3">
    <location>
        <begin position="1345"/>
        <end position="1403"/>
    </location>
</feature>
<dbReference type="EMBL" id="MU842809">
    <property type="protein sequence ID" value="KAK2035244.1"/>
    <property type="molecule type" value="Genomic_DNA"/>
</dbReference>
<feature type="compositionally biased region" description="Polar residues" evidence="4">
    <location>
        <begin position="48"/>
        <end position="70"/>
    </location>
</feature>
<evidence type="ECO:0000259" key="5">
    <source>
        <dbReference type="Pfam" id="PF07989"/>
    </source>
</evidence>
<feature type="compositionally biased region" description="Low complexity" evidence="4">
    <location>
        <begin position="588"/>
        <end position="598"/>
    </location>
</feature>
<comment type="caution">
    <text evidence="7">The sequence shown here is derived from an EMBL/GenBank/DDBJ whole genome shotgun (WGS) entry which is preliminary data.</text>
</comment>
<dbReference type="GO" id="GO:0005815">
    <property type="term" value="C:microtubule organizing center"/>
    <property type="evidence" value="ECO:0007669"/>
    <property type="project" value="InterPro"/>
</dbReference>
<feature type="compositionally biased region" description="Basic and acidic residues" evidence="4">
    <location>
        <begin position="309"/>
        <end position="319"/>
    </location>
</feature>
<feature type="domain" description="Mto1-like Mto2p-binding" evidence="6">
    <location>
        <begin position="1487"/>
        <end position="1535"/>
    </location>
</feature>
<evidence type="ECO:0000259" key="6">
    <source>
        <dbReference type="Pfam" id="PF12808"/>
    </source>
</evidence>
<dbReference type="Pfam" id="PF12808">
    <property type="entry name" value="Mto2_bdg"/>
    <property type="match status" value="1"/>
</dbReference>
<dbReference type="PANTHER" id="PTHR43941">
    <property type="entry name" value="STRUCTURAL MAINTENANCE OF CHROMOSOMES PROTEIN 2"/>
    <property type="match status" value="1"/>
</dbReference>
<feature type="coiled-coil region" evidence="3">
    <location>
        <begin position="737"/>
        <end position="792"/>
    </location>
</feature>
<evidence type="ECO:0000256" key="3">
    <source>
        <dbReference type="SAM" id="Coils"/>
    </source>
</evidence>
<name>A0AAD9HWC7_9PEZI</name>
<dbReference type="InterPro" id="IPR012943">
    <property type="entry name" value="Cnn_1N"/>
</dbReference>
<feature type="compositionally biased region" description="Basic and acidic residues" evidence="4">
    <location>
        <begin position="1500"/>
        <end position="1512"/>
    </location>
</feature>
<sequence>MEPEENRPSSPSTRDGHHNDADNRPTTALRVEDDNQDDSSRLDPPENTALSTAVSAAHQSQNNSTPTEVPSNGDGPGQERSHNLDRDIEPDPVSGRKTPLSKPAAGRDPSDESMLPPPRPQTSAVPDTSFIEGPTFDDSRHGDSLAESAVRAHLQDVESSFVSRLSPIPTITHEGTDDTYLFDGAASSARSPAPTRRPPASPSPSPRPRPEPNHHDDSAISNMNSLSELRPQDSASADVSNTTSSLENMSSSPAAAAAARTISRALSSASARTDKLSLGPSPAEHTDDEPSFSRAESPTGSASTTLRSRRSDGSLRGDPVDAGSTPGHALSYGTRPKYLRSRGTSQRSSVSSFVTNPDTHDEFESEGTANLGVDFAMHSGGAATTSSLPRSLSSILSRSVSMGSMVSGMDDPDPLPNQLETLEEAESGFTPRRPRRNEDLLATPRPSKENLTAPTDTVIARHVRNVHVPESLAKEYRTKSGFVTPRKPSDMPLGASTRSGKNLTLKEQSSTIERLSKENFDLKLKVMFLSDRLDKLSEEGVKEMISENVELKTNLAVIQRDNKALRRRVKELEKQLKEDQDRPGTAKSGGSSNDSSSDQDAHEREEELIYLRERVEEYVTEIERLRNDSMAKEAEKRKLSEVVRSLGERTSGNLGSQEEADVWKDLLEQETARREQSDEDNRKLRDEIFRMKQEMSSGHGGLHHTTNIYNITKKPRQTSPSRPVSGLSGDHETNGGFSAASTLVEELRRESEQLRHENAELRREVGAQTSMLTSRNREKERLYQEIEDLKMAQRRGGPAPSTIDSLLDRSASRAGTHHRSMSRVSAGRTQITEVDELEREELENKLAETRDKISEIKLQNQELQRELEGCMADFETAVEGKREAEEIAVALQEDLDNAMNDLVALQAERDEALREQADMETEFEALRKEAQEEIDALEGEADQRNDEIQRLQHELNDRTENFDALQEEMRKMSEALVGLEDEQAAKIRRIQQLEQELADANKESEELENKLLESNDKAQRLSVQQESSQGEIAFLREEQEGDKIRIGDLEAALANTEQSLRDERDRVKELEQRLATERRQHEMVSNQEKEEVQQFVNELNREMSAAKDEARRLRKSLTSREVEATEWKERLMELENNLREALGDLNGTRSSLLKSIAKLQRELENTVRELDTTKASLVEKDRLIKQRDALLESHGLEARKLAGELEKERQAHRTTRNQFETFQTRHVHVSNTASTQEQRISELESARAQDKKRMSQLETTFKDQLTERNNLLLVLWTRLSALCGTDWAHDNSLINGRALPSLEAVATMLPGFSKNLMAAVKTIETMVGGFSSRIKGVERDLWREYQSLETNLETRTKKLERLETIVRNSMTSGTLGSYEQARMARLEDAYRQLKVENATLRTAQDVRTRAAYSATNDPSAAVPDPASGSPSPSVPTGPRERERKSRKGDRAPTMTRSVSSHTVTTPGSVNQNPYENTLAEREPTDNRWIFKLRDLENKLKAEREGRSQDRNAARQRLGGLETENRDLRSEVSRIRRANGQVGDS</sequence>
<feature type="region of interest" description="Disordered" evidence="4">
    <location>
        <begin position="1409"/>
        <end position="1481"/>
    </location>
</feature>
<comment type="subcellular location">
    <subcellularLocation>
        <location evidence="1">Cytoplasm</location>
    </subcellularLocation>
</comment>
<dbReference type="PANTHER" id="PTHR43941:SF1">
    <property type="entry name" value="STRUCTURAL MAINTENANCE OF CHROMOSOMES PROTEIN 2"/>
    <property type="match status" value="1"/>
</dbReference>
<feature type="region of interest" description="Disordered" evidence="4">
    <location>
        <begin position="712"/>
        <end position="737"/>
    </location>
</feature>
<feature type="compositionally biased region" description="Basic and acidic residues" evidence="4">
    <location>
        <begin position="1522"/>
        <end position="1533"/>
    </location>
</feature>
<feature type="compositionally biased region" description="Basic and acidic residues" evidence="4">
    <location>
        <begin position="14"/>
        <end position="23"/>
    </location>
</feature>
<accession>A0AAD9HWC7</accession>
<feature type="coiled-coil region" evidence="3">
    <location>
        <begin position="832"/>
        <end position="1180"/>
    </location>
</feature>
<feature type="compositionally biased region" description="Basic and acidic residues" evidence="4">
    <location>
        <begin position="574"/>
        <end position="584"/>
    </location>
</feature>
<feature type="compositionally biased region" description="Low complexity" evidence="4">
    <location>
        <begin position="341"/>
        <end position="352"/>
    </location>
</feature>
<evidence type="ECO:0000313" key="7">
    <source>
        <dbReference type="EMBL" id="KAK2035244.1"/>
    </source>
</evidence>
<feature type="compositionally biased region" description="Basic and acidic residues" evidence="4">
    <location>
        <begin position="77"/>
        <end position="89"/>
    </location>
</feature>
<feature type="region of interest" description="Disordered" evidence="4">
    <location>
        <begin position="1"/>
        <end position="144"/>
    </location>
</feature>
<dbReference type="GO" id="GO:0005737">
    <property type="term" value="C:cytoplasm"/>
    <property type="evidence" value="ECO:0007669"/>
    <property type="project" value="UniProtKB-SubCell"/>
</dbReference>
<protein>
    <submittedName>
        <fullName evidence="7">Microtubule associated protein</fullName>
    </submittedName>
</protein>
<dbReference type="InterPro" id="IPR024545">
    <property type="entry name" value="Mto1-like_Mto2p-bd"/>
</dbReference>
<feature type="region of interest" description="Disordered" evidence="4">
    <location>
        <begin position="574"/>
        <end position="604"/>
    </location>
</feature>
<feature type="coiled-coil region" evidence="3">
    <location>
        <begin position="667"/>
        <end position="694"/>
    </location>
</feature>
<organism evidence="7 8">
    <name type="scientific">Colletotrichum zoysiae</name>
    <dbReference type="NCBI Taxonomy" id="1216348"/>
    <lineage>
        <taxon>Eukaryota</taxon>
        <taxon>Fungi</taxon>
        <taxon>Dikarya</taxon>
        <taxon>Ascomycota</taxon>
        <taxon>Pezizomycotina</taxon>
        <taxon>Sordariomycetes</taxon>
        <taxon>Hypocreomycetidae</taxon>
        <taxon>Glomerellales</taxon>
        <taxon>Glomerellaceae</taxon>
        <taxon>Colletotrichum</taxon>
        <taxon>Colletotrichum graminicola species complex</taxon>
    </lineage>
</organism>
<reference evidence="7" key="1">
    <citation type="submission" date="2021-06" db="EMBL/GenBank/DDBJ databases">
        <title>Comparative genomics, transcriptomics and evolutionary studies reveal genomic signatures of adaptation to plant cell wall in hemibiotrophic fungi.</title>
        <authorList>
            <consortium name="DOE Joint Genome Institute"/>
            <person name="Baroncelli R."/>
            <person name="Diaz J.F."/>
            <person name="Benocci T."/>
            <person name="Peng M."/>
            <person name="Battaglia E."/>
            <person name="Haridas S."/>
            <person name="Andreopoulos W."/>
            <person name="Labutti K."/>
            <person name="Pangilinan J."/>
            <person name="Floch G.L."/>
            <person name="Makela M.R."/>
            <person name="Henrissat B."/>
            <person name="Grigoriev I.V."/>
            <person name="Crouch J.A."/>
            <person name="De Vries R.P."/>
            <person name="Sukno S.A."/>
            <person name="Thon M.R."/>
        </authorList>
    </citation>
    <scope>NUCLEOTIDE SEQUENCE</scope>
    <source>
        <strain evidence="7">MAFF235873</strain>
    </source>
</reference>
<dbReference type="Proteomes" id="UP001232148">
    <property type="component" value="Unassembled WGS sequence"/>
</dbReference>
<feature type="region of interest" description="Disordered" evidence="4">
    <location>
        <begin position="423"/>
        <end position="451"/>
    </location>
</feature>
<proteinExistence type="predicted"/>
<dbReference type="GO" id="GO:0000785">
    <property type="term" value="C:chromatin"/>
    <property type="evidence" value="ECO:0007669"/>
    <property type="project" value="TreeGrafter"/>
</dbReference>
<feature type="compositionally biased region" description="Polar residues" evidence="4">
    <location>
        <begin position="1454"/>
        <end position="1475"/>
    </location>
</feature>
<dbReference type="Pfam" id="PF07989">
    <property type="entry name" value="Cnn_1N"/>
    <property type="match status" value="1"/>
</dbReference>
<feature type="coiled-coil region" evidence="3">
    <location>
        <begin position="608"/>
        <end position="642"/>
    </location>
</feature>
<feature type="domain" description="Centrosomin N-terminal motif 1" evidence="5">
    <location>
        <begin position="504"/>
        <end position="576"/>
    </location>
</feature>
<feature type="compositionally biased region" description="Basic and acidic residues" evidence="4">
    <location>
        <begin position="30"/>
        <end position="44"/>
    </location>
</feature>
<feature type="region of interest" description="Disordered" evidence="4">
    <location>
        <begin position="1500"/>
        <end position="1544"/>
    </location>
</feature>
<feature type="compositionally biased region" description="Basic and acidic residues" evidence="4">
    <location>
        <begin position="208"/>
        <end position="218"/>
    </location>
</feature>
<feature type="compositionally biased region" description="Low complexity" evidence="4">
    <location>
        <begin position="185"/>
        <end position="194"/>
    </location>
</feature>
<feature type="compositionally biased region" description="Pro residues" evidence="4">
    <location>
        <begin position="195"/>
        <end position="207"/>
    </location>
</feature>
<dbReference type="GO" id="GO:0000796">
    <property type="term" value="C:condensin complex"/>
    <property type="evidence" value="ECO:0007669"/>
    <property type="project" value="TreeGrafter"/>
</dbReference>
<feature type="compositionally biased region" description="Low complexity" evidence="4">
    <location>
        <begin position="250"/>
        <end position="271"/>
    </location>
</feature>
<dbReference type="GO" id="GO:0000793">
    <property type="term" value="C:condensed chromosome"/>
    <property type="evidence" value="ECO:0007669"/>
    <property type="project" value="TreeGrafter"/>
</dbReference>
<feature type="region of interest" description="Disordered" evidence="4">
    <location>
        <begin position="157"/>
        <end position="365"/>
    </location>
</feature>
<feature type="compositionally biased region" description="Polar residues" evidence="4">
    <location>
        <begin position="219"/>
        <end position="249"/>
    </location>
</feature>
<dbReference type="GO" id="GO:0007076">
    <property type="term" value="P:mitotic chromosome condensation"/>
    <property type="evidence" value="ECO:0007669"/>
    <property type="project" value="TreeGrafter"/>
</dbReference>
<dbReference type="GO" id="GO:0003682">
    <property type="term" value="F:chromatin binding"/>
    <property type="evidence" value="ECO:0007669"/>
    <property type="project" value="TreeGrafter"/>
</dbReference>
<evidence type="ECO:0000256" key="4">
    <source>
        <dbReference type="SAM" id="MobiDB-lite"/>
    </source>
</evidence>
<keyword evidence="8" id="KW-1185">Reference proteome</keyword>
<feature type="compositionally biased region" description="Low complexity" evidence="4">
    <location>
        <begin position="1417"/>
        <end position="1437"/>
    </location>
</feature>